<gene>
    <name evidence="4" type="ORF">K3152_12885</name>
</gene>
<accession>A0ABS7J0A9</accession>
<sequence>MMRPLPLLAIASAIAVPQAASAQTADDAIVQPESGPLAQFTPRPSGEPASMDYSFFDTALEFMVLRMGQSTREGLPRPEPMVGTRQVYGHDSRYRLEGNRILYSFLDKEAIEPLTDYLHELERIGTEIDIAALPRDEQLAYWLNLHNVAVIEAIARNYPMKSPSRMLLEGEIVSLDTLKLVTVAGVELSPHDIRNRIVFPNWQEPEVLYGFTRGEVGGPSIQRRAFTSANLDELLAISAREFVNSLRGVESYGKELQVSKIYAEAARFYFPAMDDDLRAHLTKHADDDVKALIAKKPELVVNQYEDRVADLAGGEREPVYSQIESNGQPVGAGVTPSIARLLNERMQKMDKLRRRGELRGRVIVLTPPSAEEQPAAEGSTEESEEGEGN</sequence>
<feature type="compositionally biased region" description="Acidic residues" evidence="1">
    <location>
        <begin position="379"/>
        <end position="389"/>
    </location>
</feature>
<dbReference type="InterPro" id="IPR006869">
    <property type="entry name" value="DUF547"/>
</dbReference>
<evidence type="ECO:0000256" key="1">
    <source>
        <dbReference type="SAM" id="MobiDB-lite"/>
    </source>
</evidence>
<protein>
    <submittedName>
        <fullName evidence="4">DUF547 domain-containing protein</fullName>
    </submittedName>
</protein>
<evidence type="ECO:0000256" key="2">
    <source>
        <dbReference type="SAM" id="SignalP"/>
    </source>
</evidence>
<name>A0ABS7J0A9_9SPHN</name>
<keyword evidence="2" id="KW-0732">Signal</keyword>
<dbReference type="Pfam" id="PF04784">
    <property type="entry name" value="DUF547"/>
    <property type="match status" value="1"/>
</dbReference>
<organism evidence="4 5">
    <name type="scientific">Qipengyuania polymorpha</name>
    <dbReference type="NCBI Taxonomy" id="2867234"/>
    <lineage>
        <taxon>Bacteria</taxon>
        <taxon>Pseudomonadati</taxon>
        <taxon>Pseudomonadota</taxon>
        <taxon>Alphaproteobacteria</taxon>
        <taxon>Sphingomonadales</taxon>
        <taxon>Erythrobacteraceae</taxon>
        <taxon>Qipengyuania</taxon>
    </lineage>
</organism>
<evidence type="ECO:0000259" key="3">
    <source>
        <dbReference type="Pfam" id="PF04784"/>
    </source>
</evidence>
<feature type="chain" id="PRO_5045993833" evidence="2">
    <location>
        <begin position="23"/>
        <end position="389"/>
    </location>
</feature>
<keyword evidence="5" id="KW-1185">Reference proteome</keyword>
<reference evidence="4 5" key="1">
    <citation type="submission" date="2021-08" db="EMBL/GenBank/DDBJ databases">
        <title>Comparative Genomics Analysis of the Genus Qipengyuania Reveals Extensive Genetic Diversity and Metabolic Versatility, Including the Description of Fifteen Novel Species.</title>
        <authorList>
            <person name="Liu Y."/>
        </authorList>
    </citation>
    <scope>NUCLEOTIDE SEQUENCE [LARGE SCALE GENOMIC DNA]</scope>
    <source>
        <strain evidence="4 5">1NDH17</strain>
    </source>
</reference>
<feature type="signal peptide" evidence="2">
    <location>
        <begin position="1"/>
        <end position="22"/>
    </location>
</feature>
<dbReference type="RefSeq" id="WP_221574545.1">
    <property type="nucleotide sequence ID" value="NZ_JAIGNK010000004.1"/>
</dbReference>
<dbReference type="Proteomes" id="UP000783253">
    <property type="component" value="Unassembled WGS sequence"/>
</dbReference>
<dbReference type="EMBL" id="JAIGNK010000004">
    <property type="protein sequence ID" value="MBX7459148.1"/>
    <property type="molecule type" value="Genomic_DNA"/>
</dbReference>
<proteinExistence type="predicted"/>
<comment type="caution">
    <text evidence="4">The sequence shown here is derived from an EMBL/GenBank/DDBJ whole genome shotgun (WGS) entry which is preliminary data.</text>
</comment>
<feature type="region of interest" description="Disordered" evidence="1">
    <location>
        <begin position="362"/>
        <end position="389"/>
    </location>
</feature>
<feature type="domain" description="DUF547" evidence="3">
    <location>
        <begin position="132"/>
        <end position="243"/>
    </location>
</feature>
<evidence type="ECO:0000313" key="5">
    <source>
        <dbReference type="Proteomes" id="UP000783253"/>
    </source>
</evidence>
<evidence type="ECO:0000313" key="4">
    <source>
        <dbReference type="EMBL" id="MBX7459148.1"/>
    </source>
</evidence>